<evidence type="ECO:0000256" key="6">
    <source>
        <dbReference type="ARBA" id="ARBA00023098"/>
    </source>
</evidence>
<evidence type="ECO:0000313" key="9">
    <source>
        <dbReference type="EMBL" id="RBP15818.1"/>
    </source>
</evidence>
<dbReference type="PANTHER" id="PTHR43856">
    <property type="entry name" value="CARDIOLIPIN HYDROLASE"/>
    <property type="match status" value="1"/>
</dbReference>
<sequence length="186" mass="19916">MRVLLAGTALAAALPFPAGADRAAGAEIHYAPEENLELVDARVIGAAALTIDMAAYVLSDPRVIEALIDAAERDVAVRLYFDKSQFSQHGLRVDAPIEALLAHPNVAAKVKGQGVLMHLKAYAVDGKLLRTGSDNFSKPGLSEQDNDLVLISDPATVSAFERDFEEIWSRAQNIDALDTPEQGRAP</sequence>
<evidence type="ECO:0000313" key="10">
    <source>
        <dbReference type="Proteomes" id="UP000253529"/>
    </source>
</evidence>
<keyword evidence="4" id="KW-0378">Hydrolase</keyword>
<dbReference type="PANTHER" id="PTHR43856:SF1">
    <property type="entry name" value="MITOCHONDRIAL CARDIOLIPIN HYDROLASE"/>
    <property type="match status" value="1"/>
</dbReference>
<feature type="domain" description="Phospholipase D-like" evidence="8">
    <location>
        <begin position="43"/>
        <end position="168"/>
    </location>
</feature>
<dbReference type="RefSeq" id="WP_170153100.1">
    <property type="nucleotide sequence ID" value="NZ_QNRK01000007.1"/>
</dbReference>
<keyword evidence="6" id="KW-0443">Lipid metabolism</keyword>
<evidence type="ECO:0000256" key="7">
    <source>
        <dbReference type="SAM" id="SignalP"/>
    </source>
</evidence>
<keyword evidence="5" id="KW-0442">Lipid degradation</keyword>
<comment type="catalytic activity">
    <reaction evidence="1">
        <text>a 1,2-diacyl-sn-glycero-3-phosphocholine + H2O = a 1,2-diacyl-sn-glycero-3-phosphate + choline + H(+)</text>
        <dbReference type="Rhea" id="RHEA:14445"/>
        <dbReference type="ChEBI" id="CHEBI:15354"/>
        <dbReference type="ChEBI" id="CHEBI:15377"/>
        <dbReference type="ChEBI" id="CHEBI:15378"/>
        <dbReference type="ChEBI" id="CHEBI:57643"/>
        <dbReference type="ChEBI" id="CHEBI:58608"/>
        <dbReference type="EC" id="3.1.4.4"/>
    </reaction>
</comment>
<evidence type="ECO:0000256" key="3">
    <source>
        <dbReference type="ARBA" id="ARBA00012027"/>
    </source>
</evidence>
<accession>A0A366FMF6</accession>
<comment type="similarity">
    <text evidence="2">Belongs to the phospholipase D family.</text>
</comment>
<evidence type="ECO:0000256" key="2">
    <source>
        <dbReference type="ARBA" id="ARBA00008664"/>
    </source>
</evidence>
<gene>
    <name evidence="9" type="ORF">DFR50_10788</name>
</gene>
<feature type="signal peptide" evidence="7">
    <location>
        <begin position="1"/>
        <end position="20"/>
    </location>
</feature>
<dbReference type="InterPro" id="IPR051406">
    <property type="entry name" value="PLD_domain"/>
</dbReference>
<dbReference type="GO" id="GO:0016891">
    <property type="term" value="F:RNA endonuclease activity producing 5'-phosphomonoesters, hydrolytic mechanism"/>
    <property type="evidence" value="ECO:0007669"/>
    <property type="project" value="TreeGrafter"/>
</dbReference>
<dbReference type="SUPFAM" id="SSF56024">
    <property type="entry name" value="Phospholipase D/nuclease"/>
    <property type="match status" value="1"/>
</dbReference>
<comment type="caution">
    <text evidence="9">The sequence shown here is derived from an EMBL/GenBank/DDBJ whole genome shotgun (WGS) entry which is preliminary data.</text>
</comment>
<evidence type="ECO:0000256" key="5">
    <source>
        <dbReference type="ARBA" id="ARBA00022963"/>
    </source>
</evidence>
<dbReference type="AlphaFoldDB" id="A0A366FMF6"/>
<dbReference type="GO" id="GO:0016042">
    <property type="term" value="P:lipid catabolic process"/>
    <property type="evidence" value="ECO:0007669"/>
    <property type="project" value="UniProtKB-KW"/>
</dbReference>
<dbReference type="Proteomes" id="UP000253529">
    <property type="component" value="Unassembled WGS sequence"/>
</dbReference>
<dbReference type="GO" id="GO:0004630">
    <property type="term" value="F:phospholipase D activity"/>
    <property type="evidence" value="ECO:0007669"/>
    <property type="project" value="UniProtKB-EC"/>
</dbReference>
<reference evidence="9 10" key="1">
    <citation type="submission" date="2018-06" db="EMBL/GenBank/DDBJ databases">
        <title>Genomic Encyclopedia of Type Strains, Phase IV (KMG-IV): sequencing the most valuable type-strain genomes for metagenomic binning, comparative biology and taxonomic classification.</title>
        <authorList>
            <person name="Goeker M."/>
        </authorList>
    </citation>
    <scope>NUCLEOTIDE SEQUENCE [LARGE SCALE GENOMIC DNA]</scope>
    <source>
        <strain evidence="9 10">DSM 24875</strain>
    </source>
</reference>
<dbReference type="EC" id="3.1.4.4" evidence="3"/>
<dbReference type="CDD" id="cd09116">
    <property type="entry name" value="PLDc_Nuc_like"/>
    <property type="match status" value="1"/>
</dbReference>
<name>A0A366FMF6_9HYPH</name>
<organism evidence="9 10">
    <name type="scientific">Roseiarcus fermentans</name>
    <dbReference type="NCBI Taxonomy" id="1473586"/>
    <lineage>
        <taxon>Bacteria</taxon>
        <taxon>Pseudomonadati</taxon>
        <taxon>Pseudomonadota</taxon>
        <taxon>Alphaproteobacteria</taxon>
        <taxon>Hyphomicrobiales</taxon>
        <taxon>Roseiarcaceae</taxon>
        <taxon>Roseiarcus</taxon>
    </lineage>
</organism>
<keyword evidence="7" id="KW-0732">Signal</keyword>
<dbReference type="EMBL" id="QNRK01000007">
    <property type="protein sequence ID" value="RBP15818.1"/>
    <property type="molecule type" value="Genomic_DNA"/>
</dbReference>
<protein>
    <recommendedName>
        <fullName evidence="3">phospholipase D</fullName>
        <ecNumber evidence="3">3.1.4.4</ecNumber>
    </recommendedName>
</protein>
<dbReference type="Gene3D" id="3.30.870.10">
    <property type="entry name" value="Endonuclease Chain A"/>
    <property type="match status" value="1"/>
</dbReference>
<evidence type="ECO:0000256" key="4">
    <source>
        <dbReference type="ARBA" id="ARBA00022801"/>
    </source>
</evidence>
<feature type="chain" id="PRO_5016951532" description="phospholipase D" evidence="7">
    <location>
        <begin position="21"/>
        <end position="186"/>
    </location>
</feature>
<evidence type="ECO:0000259" key="8">
    <source>
        <dbReference type="Pfam" id="PF13091"/>
    </source>
</evidence>
<evidence type="ECO:0000256" key="1">
    <source>
        <dbReference type="ARBA" id="ARBA00000798"/>
    </source>
</evidence>
<dbReference type="InterPro" id="IPR025202">
    <property type="entry name" value="PLD-like_dom"/>
</dbReference>
<dbReference type="Pfam" id="PF13091">
    <property type="entry name" value="PLDc_2"/>
    <property type="match status" value="1"/>
</dbReference>
<proteinExistence type="inferred from homology"/>
<keyword evidence="10" id="KW-1185">Reference proteome</keyword>